<dbReference type="RefSeq" id="WP_345370809.1">
    <property type="nucleotide sequence ID" value="NZ_BAABJX010000024.1"/>
</dbReference>
<reference evidence="3" key="1">
    <citation type="journal article" date="2019" name="Int. J. Syst. Evol. Microbiol.">
        <title>The Global Catalogue of Microorganisms (GCM) 10K type strain sequencing project: providing services to taxonomists for standard genome sequencing and annotation.</title>
        <authorList>
            <consortium name="The Broad Institute Genomics Platform"/>
            <consortium name="The Broad Institute Genome Sequencing Center for Infectious Disease"/>
            <person name="Wu L."/>
            <person name="Ma J."/>
        </authorList>
    </citation>
    <scope>NUCLEOTIDE SEQUENCE [LARGE SCALE GENOMIC DNA]</scope>
    <source>
        <strain evidence="3">JCM 18326</strain>
    </source>
</reference>
<dbReference type="EMBL" id="BAABJX010000024">
    <property type="protein sequence ID" value="GAA4831725.1"/>
    <property type="molecule type" value="Genomic_DNA"/>
</dbReference>
<dbReference type="PANTHER" id="PTHR21180:SF32">
    <property type="entry name" value="ENDONUCLEASE_EXONUCLEASE_PHOSPHATASE FAMILY DOMAIN-CONTAINING PROTEIN 1"/>
    <property type="match status" value="1"/>
</dbReference>
<organism evidence="2 3">
    <name type="scientific">Algivirga pacifica</name>
    <dbReference type="NCBI Taxonomy" id="1162670"/>
    <lineage>
        <taxon>Bacteria</taxon>
        <taxon>Pseudomonadati</taxon>
        <taxon>Bacteroidota</taxon>
        <taxon>Cytophagia</taxon>
        <taxon>Cytophagales</taxon>
        <taxon>Flammeovirgaceae</taxon>
        <taxon>Algivirga</taxon>
    </lineage>
</organism>
<keyword evidence="1" id="KW-0812">Transmembrane</keyword>
<protein>
    <recommendedName>
        <fullName evidence="4">Helix-hairpin-helix domain-containing protein</fullName>
    </recommendedName>
</protein>
<evidence type="ECO:0000256" key="1">
    <source>
        <dbReference type="SAM" id="Phobius"/>
    </source>
</evidence>
<name>A0ABP9D694_9BACT</name>
<dbReference type="InterPro" id="IPR051675">
    <property type="entry name" value="Endo/Exo/Phosphatase_dom_1"/>
</dbReference>
<sequence>MQYWFKKIFGWTHREINGIVGLTILFVILSTGIHFLFSQPVSLGTLEENQLDSLKQVLQEPRVHSSKSSHQRQKKYFLPDTMDVWDWKQVGVPSKLAYRLVDYRLKGGSFNYKQQLMGVYGMTDSIYRLLEPWMSIPVRKTKVLLNQVTADELQKIGLPVYLAQRVVKYRRLLGGSYYSQEQLKEVWGIKEQHLILLREATQISVKNIHTISINNCSYQQLKKHPYLTAKEAGSIIRHRKKQGAYPSFKVLLQVKAVRKSALEKLKPYLRFDL</sequence>
<keyword evidence="1" id="KW-0472">Membrane</keyword>
<evidence type="ECO:0008006" key="4">
    <source>
        <dbReference type="Google" id="ProtNLM"/>
    </source>
</evidence>
<evidence type="ECO:0000313" key="2">
    <source>
        <dbReference type="EMBL" id="GAA4831725.1"/>
    </source>
</evidence>
<accession>A0ABP9D694</accession>
<keyword evidence="1" id="KW-1133">Transmembrane helix</keyword>
<evidence type="ECO:0000313" key="3">
    <source>
        <dbReference type="Proteomes" id="UP001500298"/>
    </source>
</evidence>
<dbReference type="Gene3D" id="1.10.150.280">
    <property type="entry name" value="AF1531-like domain"/>
    <property type="match status" value="1"/>
</dbReference>
<dbReference type="InterPro" id="IPR010994">
    <property type="entry name" value="RuvA_2-like"/>
</dbReference>
<comment type="caution">
    <text evidence="2">The sequence shown here is derived from an EMBL/GenBank/DDBJ whole genome shotgun (WGS) entry which is preliminary data.</text>
</comment>
<gene>
    <name evidence="2" type="ORF">GCM10023331_16240</name>
</gene>
<dbReference type="Pfam" id="PF12836">
    <property type="entry name" value="HHH_3"/>
    <property type="match status" value="2"/>
</dbReference>
<dbReference type="PANTHER" id="PTHR21180">
    <property type="entry name" value="ENDONUCLEASE/EXONUCLEASE/PHOSPHATASE FAMILY DOMAIN-CONTAINING PROTEIN 1"/>
    <property type="match status" value="1"/>
</dbReference>
<dbReference type="Proteomes" id="UP001500298">
    <property type="component" value="Unassembled WGS sequence"/>
</dbReference>
<dbReference type="SUPFAM" id="SSF47781">
    <property type="entry name" value="RuvA domain 2-like"/>
    <property type="match status" value="3"/>
</dbReference>
<proteinExistence type="predicted"/>
<feature type="transmembrane region" description="Helical" evidence="1">
    <location>
        <begin position="16"/>
        <end position="37"/>
    </location>
</feature>
<keyword evidence="3" id="KW-1185">Reference proteome</keyword>